<dbReference type="Pfam" id="PF08241">
    <property type="entry name" value="Methyltransf_11"/>
    <property type="match status" value="1"/>
</dbReference>
<dbReference type="InterPro" id="IPR013216">
    <property type="entry name" value="Methyltransf_11"/>
</dbReference>
<accession>A0A549YGG2</accession>
<dbReference type="PANTHER" id="PTHR43861">
    <property type="entry name" value="TRANS-ACONITATE 2-METHYLTRANSFERASE-RELATED"/>
    <property type="match status" value="1"/>
</dbReference>
<comment type="caution">
    <text evidence="2">The sequence shown here is derived from an EMBL/GenBank/DDBJ whole genome shotgun (WGS) entry which is preliminary data.</text>
</comment>
<dbReference type="EMBL" id="VJMZ01000001">
    <property type="protein sequence ID" value="TRM10986.1"/>
    <property type="molecule type" value="Genomic_DNA"/>
</dbReference>
<dbReference type="RefSeq" id="WP_142790193.1">
    <property type="nucleotide sequence ID" value="NZ_VJMZ01000001.1"/>
</dbReference>
<keyword evidence="2" id="KW-0489">Methyltransferase</keyword>
<organism evidence="2 3">
    <name type="scientific">Lentibacillus cibarius</name>
    <dbReference type="NCBI Taxonomy" id="2583219"/>
    <lineage>
        <taxon>Bacteria</taxon>
        <taxon>Bacillati</taxon>
        <taxon>Bacillota</taxon>
        <taxon>Bacilli</taxon>
        <taxon>Bacillales</taxon>
        <taxon>Bacillaceae</taxon>
        <taxon>Lentibacillus</taxon>
    </lineage>
</organism>
<keyword evidence="2" id="KW-0808">Transferase</keyword>
<dbReference type="SUPFAM" id="SSF53335">
    <property type="entry name" value="S-adenosyl-L-methionine-dependent methyltransferases"/>
    <property type="match status" value="1"/>
</dbReference>
<protein>
    <submittedName>
        <fullName evidence="2">Class I SAM-dependent methyltransferase</fullName>
    </submittedName>
</protein>
<evidence type="ECO:0000313" key="3">
    <source>
        <dbReference type="Proteomes" id="UP000319280"/>
    </source>
</evidence>
<proteinExistence type="predicted"/>
<dbReference type="CDD" id="cd02440">
    <property type="entry name" value="AdoMet_MTases"/>
    <property type="match status" value="1"/>
</dbReference>
<name>A0A549YGG2_9BACI</name>
<gene>
    <name evidence="2" type="ORF">FH966_04190</name>
</gene>
<feature type="domain" description="Methyltransferase type 11" evidence="1">
    <location>
        <begin position="40"/>
        <end position="139"/>
    </location>
</feature>
<dbReference type="Proteomes" id="UP000319280">
    <property type="component" value="Unassembled WGS sequence"/>
</dbReference>
<reference evidence="2 3" key="1">
    <citation type="submission" date="2019-07" db="EMBL/GenBank/DDBJ databases">
        <title>Genomic analysis of Lentibacillus sp. NKC851-2.</title>
        <authorList>
            <person name="Oh Y.J."/>
        </authorList>
    </citation>
    <scope>NUCLEOTIDE SEQUENCE [LARGE SCALE GENOMIC DNA]</scope>
    <source>
        <strain evidence="2 3">NKC851-2</strain>
    </source>
</reference>
<dbReference type="GO" id="GO:0032259">
    <property type="term" value="P:methylation"/>
    <property type="evidence" value="ECO:0007669"/>
    <property type="project" value="UniProtKB-KW"/>
</dbReference>
<dbReference type="InterPro" id="IPR029063">
    <property type="entry name" value="SAM-dependent_MTases_sf"/>
</dbReference>
<dbReference type="GO" id="GO:0008757">
    <property type="term" value="F:S-adenosylmethionine-dependent methyltransferase activity"/>
    <property type="evidence" value="ECO:0007669"/>
    <property type="project" value="InterPro"/>
</dbReference>
<dbReference type="AlphaFoldDB" id="A0A549YGG2"/>
<evidence type="ECO:0000259" key="1">
    <source>
        <dbReference type="Pfam" id="PF08241"/>
    </source>
</evidence>
<dbReference type="Gene3D" id="3.40.50.150">
    <property type="entry name" value="Vaccinia Virus protein VP39"/>
    <property type="match status" value="1"/>
</dbReference>
<keyword evidence="3" id="KW-1185">Reference proteome</keyword>
<evidence type="ECO:0000313" key="2">
    <source>
        <dbReference type="EMBL" id="TRM10986.1"/>
    </source>
</evidence>
<sequence>MMEDTGERIIPENMKITNEMLMEHVARYHFASDYVYGRVLDFASGAGYGTHILAKRSKAEVHDVIGVDLDPDTIQYARVTYHHPNSAFVEGDVTDAGLPEKLGTFDCVVSFETIEHIEAEEQFLANVYALLKPGGTLILSTPFGQGRGKPCKSPFHVHQLTVDEFKQLFTGYTIADFYYQRGPLIISAEDYYSGRYPIGIAVCQK</sequence>